<feature type="region of interest" description="Disordered" evidence="1">
    <location>
        <begin position="84"/>
        <end position="109"/>
    </location>
</feature>
<accession>A0A5B7GMV4</accession>
<keyword evidence="3" id="KW-1185">Reference proteome</keyword>
<gene>
    <name evidence="2" type="ORF">E2C01_055583</name>
</gene>
<proteinExistence type="predicted"/>
<evidence type="ECO:0000256" key="1">
    <source>
        <dbReference type="SAM" id="MobiDB-lite"/>
    </source>
</evidence>
<comment type="caution">
    <text evidence="2">The sequence shown here is derived from an EMBL/GenBank/DDBJ whole genome shotgun (WGS) entry which is preliminary data.</text>
</comment>
<evidence type="ECO:0000313" key="3">
    <source>
        <dbReference type="Proteomes" id="UP000324222"/>
    </source>
</evidence>
<sequence>MKNAEAMHNMVESCKTRLPHHPGGSDHSTHPAIKLSGLCQPSLIHRLQGSKYSSHSSVHYQVKNETVDKSERVLCHALSKHGIQRDGKFHGGSSKQMVTASLRTTHSRH</sequence>
<evidence type="ECO:0000313" key="2">
    <source>
        <dbReference type="EMBL" id="MPC61510.1"/>
    </source>
</evidence>
<feature type="compositionally biased region" description="Polar residues" evidence="1">
    <location>
        <begin position="93"/>
        <end position="109"/>
    </location>
</feature>
<protein>
    <submittedName>
        <fullName evidence="2">Uncharacterized protein</fullName>
    </submittedName>
</protein>
<dbReference type="Proteomes" id="UP000324222">
    <property type="component" value="Unassembled WGS sequence"/>
</dbReference>
<organism evidence="2 3">
    <name type="scientific">Portunus trituberculatus</name>
    <name type="common">Swimming crab</name>
    <name type="synonym">Neptunus trituberculatus</name>
    <dbReference type="NCBI Taxonomy" id="210409"/>
    <lineage>
        <taxon>Eukaryota</taxon>
        <taxon>Metazoa</taxon>
        <taxon>Ecdysozoa</taxon>
        <taxon>Arthropoda</taxon>
        <taxon>Crustacea</taxon>
        <taxon>Multicrustacea</taxon>
        <taxon>Malacostraca</taxon>
        <taxon>Eumalacostraca</taxon>
        <taxon>Eucarida</taxon>
        <taxon>Decapoda</taxon>
        <taxon>Pleocyemata</taxon>
        <taxon>Brachyura</taxon>
        <taxon>Eubrachyura</taxon>
        <taxon>Portunoidea</taxon>
        <taxon>Portunidae</taxon>
        <taxon>Portuninae</taxon>
        <taxon>Portunus</taxon>
    </lineage>
</organism>
<name>A0A5B7GMV4_PORTR</name>
<dbReference type="EMBL" id="VSRR010018601">
    <property type="protein sequence ID" value="MPC61510.1"/>
    <property type="molecule type" value="Genomic_DNA"/>
</dbReference>
<dbReference type="AlphaFoldDB" id="A0A5B7GMV4"/>
<reference evidence="2 3" key="1">
    <citation type="submission" date="2019-05" db="EMBL/GenBank/DDBJ databases">
        <title>Another draft genome of Portunus trituberculatus and its Hox gene families provides insights of decapod evolution.</title>
        <authorList>
            <person name="Jeong J.-H."/>
            <person name="Song I."/>
            <person name="Kim S."/>
            <person name="Choi T."/>
            <person name="Kim D."/>
            <person name="Ryu S."/>
            <person name="Kim W."/>
        </authorList>
    </citation>
    <scope>NUCLEOTIDE SEQUENCE [LARGE SCALE GENOMIC DNA]</scope>
    <source>
        <tissue evidence="2">Muscle</tissue>
    </source>
</reference>